<reference evidence="6" key="1">
    <citation type="submission" date="2019-06" db="EMBL/GenBank/DDBJ databases">
        <title>Draft genome sequence of the griseofulvin-producing fungus Xylaria cubensis strain G536.</title>
        <authorList>
            <person name="Mead M.E."/>
            <person name="Raja H.A."/>
            <person name="Steenwyk J.L."/>
            <person name="Knowles S.L."/>
            <person name="Oberlies N.H."/>
            <person name="Rokas A."/>
        </authorList>
    </citation>
    <scope>NUCLEOTIDE SEQUENCE [LARGE SCALE GENOMIC DNA]</scope>
    <source>
        <strain evidence="6">G536</strain>
    </source>
</reference>
<evidence type="ECO:0008006" key="7">
    <source>
        <dbReference type="Google" id="ProtNLM"/>
    </source>
</evidence>
<evidence type="ECO:0000313" key="6">
    <source>
        <dbReference type="Proteomes" id="UP000319160"/>
    </source>
</evidence>
<sequence>MVALVSELGLELLLGLTNAHSEKVASGGSVEKSNATRVCQIAVDACKLGGPAKVLPVDRTQIRKQHLNSNPFINTISQDIEFYSHLSRPVTLEALSPGLPSVKLWRQPQSEVTQMELIHYFRDAAHESLGTFSPTMSHIRDVIIPMVFTRDTVSRCALLHALLAFSSLHRSGLHHKTMSLKIAALGALSASAKEVSQGLVEAAQHVAACMLLCSFEILLPSDNSGEWLWYIRGAMEVIKGAQLGDRQDSRVVRKLLDWVHYHDSMSRFTLFHWKQQYPTVQPTETKSRSVPQSTHGSLLTENSKNPTHAVLNILSEICDVLLDPSDPRCNTVEYIDRLRALEWRVDNLPPATYPTLDSDDSRDDFDFTVQLYQVATRVYLARASQNPLEPTANLDYLVNGQFAGPVKHCYCRHFFPLLIIACEARTDEQRIAILNLIDRTDQKGYGRRMETFRAQVQSFWIQQDLYADSDLNLNYLGLMKSVISSDRTLPSYV</sequence>
<feature type="signal peptide" evidence="4">
    <location>
        <begin position="1"/>
        <end position="19"/>
    </location>
</feature>
<feature type="region of interest" description="Disordered" evidence="3">
    <location>
        <begin position="282"/>
        <end position="301"/>
    </location>
</feature>
<evidence type="ECO:0000256" key="3">
    <source>
        <dbReference type="SAM" id="MobiDB-lite"/>
    </source>
</evidence>
<dbReference type="PANTHER" id="PTHR37534">
    <property type="entry name" value="TRANSCRIPTIONAL ACTIVATOR PROTEIN UGA3"/>
    <property type="match status" value="1"/>
</dbReference>
<feature type="chain" id="PRO_5021834222" description="Transcription factor domain-containing protein" evidence="4">
    <location>
        <begin position="20"/>
        <end position="493"/>
    </location>
</feature>
<dbReference type="EMBL" id="VFLP01000001">
    <property type="protein sequence ID" value="TRX99008.1"/>
    <property type="molecule type" value="Genomic_DNA"/>
</dbReference>
<dbReference type="GO" id="GO:0000976">
    <property type="term" value="F:transcription cis-regulatory region binding"/>
    <property type="evidence" value="ECO:0007669"/>
    <property type="project" value="TreeGrafter"/>
</dbReference>
<evidence type="ECO:0000256" key="4">
    <source>
        <dbReference type="SAM" id="SignalP"/>
    </source>
</evidence>
<dbReference type="GO" id="GO:0005634">
    <property type="term" value="C:nucleus"/>
    <property type="evidence" value="ECO:0007669"/>
    <property type="project" value="UniProtKB-SubCell"/>
</dbReference>
<keyword evidence="6" id="KW-1185">Reference proteome</keyword>
<organism evidence="5 6">
    <name type="scientific">Xylaria flabelliformis</name>
    <dbReference type="NCBI Taxonomy" id="2512241"/>
    <lineage>
        <taxon>Eukaryota</taxon>
        <taxon>Fungi</taxon>
        <taxon>Dikarya</taxon>
        <taxon>Ascomycota</taxon>
        <taxon>Pezizomycotina</taxon>
        <taxon>Sordariomycetes</taxon>
        <taxon>Xylariomycetidae</taxon>
        <taxon>Xylariales</taxon>
        <taxon>Xylariaceae</taxon>
        <taxon>Xylaria</taxon>
    </lineage>
</organism>
<dbReference type="InterPro" id="IPR021858">
    <property type="entry name" value="Fun_TF"/>
</dbReference>
<proteinExistence type="predicted"/>
<dbReference type="Pfam" id="PF11951">
    <property type="entry name" value="Fungal_trans_2"/>
    <property type="match status" value="1"/>
</dbReference>
<evidence type="ECO:0000313" key="5">
    <source>
        <dbReference type="EMBL" id="TRX99008.1"/>
    </source>
</evidence>
<name>A0A553IFN0_9PEZI</name>
<dbReference type="GO" id="GO:0003700">
    <property type="term" value="F:DNA-binding transcription factor activity"/>
    <property type="evidence" value="ECO:0007669"/>
    <property type="project" value="TreeGrafter"/>
</dbReference>
<dbReference type="GO" id="GO:0045944">
    <property type="term" value="P:positive regulation of transcription by RNA polymerase II"/>
    <property type="evidence" value="ECO:0007669"/>
    <property type="project" value="TreeGrafter"/>
</dbReference>
<comment type="subcellular location">
    <subcellularLocation>
        <location evidence="1">Nucleus</location>
    </subcellularLocation>
</comment>
<dbReference type="Proteomes" id="UP000319160">
    <property type="component" value="Unassembled WGS sequence"/>
</dbReference>
<protein>
    <recommendedName>
        <fullName evidence="7">Transcription factor domain-containing protein</fullName>
    </recommendedName>
</protein>
<gene>
    <name evidence="5" type="ORF">FHL15_000350</name>
</gene>
<dbReference type="AlphaFoldDB" id="A0A553IFN0"/>
<dbReference type="STRING" id="2512241.A0A553IFN0"/>
<dbReference type="PANTHER" id="PTHR37534:SF39">
    <property type="entry name" value="TRANSCRIPTION FACTOR DOMAIN-CONTAINING PROTEIN"/>
    <property type="match status" value="1"/>
</dbReference>
<evidence type="ECO:0000256" key="2">
    <source>
        <dbReference type="ARBA" id="ARBA00023242"/>
    </source>
</evidence>
<keyword evidence="4" id="KW-0732">Signal</keyword>
<accession>A0A553IFN0</accession>
<evidence type="ECO:0000256" key="1">
    <source>
        <dbReference type="ARBA" id="ARBA00004123"/>
    </source>
</evidence>
<keyword evidence="2" id="KW-0539">Nucleus</keyword>
<comment type="caution">
    <text evidence="5">The sequence shown here is derived from an EMBL/GenBank/DDBJ whole genome shotgun (WGS) entry which is preliminary data.</text>
</comment>
<dbReference type="OrthoDB" id="5130013at2759"/>